<keyword evidence="3" id="KW-0862">Zinc</keyword>
<accession>A0AA88RFQ1</accession>
<organism evidence="6 7">
    <name type="scientific">Escallonia rubra</name>
    <dbReference type="NCBI Taxonomy" id="112253"/>
    <lineage>
        <taxon>Eukaryota</taxon>
        <taxon>Viridiplantae</taxon>
        <taxon>Streptophyta</taxon>
        <taxon>Embryophyta</taxon>
        <taxon>Tracheophyta</taxon>
        <taxon>Spermatophyta</taxon>
        <taxon>Magnoliopsida</taxon>
        <taxon>eudicotyledons</taxon>
        <taxon>Gunneridae</taxon>
        <taxon>Pentapetalae</taxon>
        <taxon>asterids</taxon>
        <taxon>campanulids</taxon>
        <taxon>Escalloniales</taxon>
        <taxon>Escalloniaceae</taxon>
        <taxon>Escallonia</taxon>
    </lineage>
</organism>
<dbReference type="InterPro" id="IPR006564">
    <property type="entry name" value="Znf_PMZ"/>
</dbReference>
<feature type="domain" description="SWIM-type" evidence="5">
    <location>
        <begin position="412"/>
        <end position="450"/>
    </location>
</feature>
<dbReference type="Pfam" id="PF03101">
    <property type="entry name" value="FAR1"/>
    <property type="match status" value="1"/>
</dbReference>
<dbReference type="SMART" id="SM00575">
    <property type="entry name" value="ZnF_PMZ"/>
    <property type="match status" value="1"/>
</dbReference>
<keyword evidence="1" id="KW-0479">Metal-binding</keyword>
<evidence type="ECO:0000313" key="7">
    <source>
        <dbReference type="Proteomes" id="UP001187471"/>
    </source>
</evidence>
<comment type="caution">
    <text evidence="6">The sequence shown here is derived from an EMBL/GenBank/DDBJ whole genome shotgun (WGS) entry which is preliminary data.</text>
</comment>
<reference evidence="6" key="1">
    <citation type="submission" date="2022-12" db="EMBL/GenBank/DDBJ databases">
        <title>Draft genome assemblies for two species of Escallonia (Escalloniales).</title>
        <authorList>
            <person name="Chanderbali A."/>
            <person name="Dervinis C."/>
            <person name="Anghel I."/>
            <person name="Soltis D."/>
            <person name="Soltis P."/>
            <person name="Zapata F."/>
        </authorList>
    </citation>
    <scope>NUCLEOTIDE SEQUENCE</scope>
    <source>
        <strain evidence="6">UCBG92.1500</strain>
        <tissue evidence="6">Leaf</tissue>
    </source>
</reference>
<dbReference type="AlphaFoldDB" id="A0AA88RFQ1"/>
<sequence>MANEAHSQTSQRNFQSINDVDESGYLVDHKGLDSSNSDVLEVENPHFGDGVQDIGEAQTITFKDCNTHVETITVQNYDARDGGKGSSEFDSEQILGKVFATEEEACFFYNHYALVKVYRKQLVCNKQGFKCLKDKRHIGRQPKRRRETRTGCEAMFQISLSKDGYWFVEKFNDVHNHELINTPSKVIKYRSHSKFHRSHACKRLVSDFSESGLRPCQITKAVNIIKPSEEVDITPKQCSSILRNERKNNVGHECLEFENGWKTLCQKYEIDEKSWLANMYSKRQHWAKVYLKDIFFAGMTTSGRSESIHAFFDGYVNSNTTLNEFVKQYDKAVTSRRRAEEDEDFVTRNSKAVFYSGHPIEKRAGECYTRNLFEIFKKEWKSSLNCAHETLTKEAELIKYTVGFIDDDKRRWRIVNYDNREGVRATCSCAKFETEGILCKHILYIMRKKKVMVLAEHYVLPRWTINARYKVGNIGCEFRKTSKGQNEKGLSPLTLWSLRAKFNKVIENADNFSSDVENLDAFLDSILEDQGRKEMEKQISNGETLTQVGSSESAVQVGAMHQITVRDPAAPVKTKGRPKVATRFKSSMELANEAKRQRTCSYCHVRGHNITGCSQRKVSTIQDLQRLAVTPLRIQQLHCYL</sequence>
<protein>
    <recommendedName>
        <fullName evidence="5">SWIM-type domain-containing protein</fullName>
    </recommendedName>
</protein>
<dbReference type="PANTHER" id="PTHR47718">
    <property type="entry name" value="OS01G0519700 PROTEIN"/>
    <property type="match status" value="1"/>
</dbReference>
<evidence type="ECO:0000313" key="6">
    <source>
        <dbReference type="EMBL" id="KAK2981531.1"/>
    </source>
</evidence>
<evidence type="ECO:0000256" key="1">
    <source>
        <dbReference type="ARBA" id="ARBA00022723"/>
    </source>
</evidence>
<dbReference type="Proteomes" id="UP001187471">
    <property type="component" value="Unassembled WGS sequence"/>
</dbReference>
<dbReference type="InterPro" id="IPR004330">
    <property type="entry name" value="FAR1_DNA_bnd_dom"/>
</dbReference>
<name>A0AA88RFQ1_9ASTE</name>
<proteinExistence type="predicted"/>
<keyword evidence="2 4" id="KW-0863">Zinc-finger</keyword>
<dbReference type="PANTHER" id="PTHR47718:SF7">
    <property type="entry name" value="PROTEIN FAR1-RELATED SEQUENCE"/>
    <property type="match status" value="1"/>
</dbReference>
<dbReference type="InterPro" id="IPR007527">
    <property type="entry name" value="Znf_SWIM"/>
</dbReference>
<dbReference type="Pfam" id="PF04434">
    <property type="entry name" value="SWIM"/>
    <property type="match status" value="1"/>
</dbReference>
<gene>
    <name evidence="6" type="ORF">RJ640_024844</name>
</gene>
<keyword evidence="7" id="KW-1185">Reference proteome</keyword>
<dbReference type="PROSITE" id="PS50966">
    <property type="entry name" value="ZF_SWIM"/>
    <property type="match status" value="1"/>
</dbReference>
<evidence type="ECO:0000256" key="3">
    <source>
        <dbReference type="ARBA" id="ARBA00022833"/>
    </source>
</evidence>
<evidence type="ECO:0000259" key="5">
    <source>
        <dbReference type="PROSITE" id="PS50966"/>
    </source>
</evidence>
<dbReference type="EMBL" id="JAVXUO010001512">
    <property type="protein sequence ID" value="KAK2981531.1"/>
    <property type="molecule type" value="Genomic_DNA"/>
</dbReference>
<evidence type="ECO:0000256" key="4">
    <source>
        <dbReference type="PROSITE-ProRule" id="PRU00325"/>
    </source>
</evidence>
<dbReference type="GO" id="GO:0008270">
    <property type="term" value="F:zinc ion binding"/>
    <property type="evidence" value="ECO:0007669"/>
    <property type="project" value="UniProtKB-KW"/>
</dbReference>
<evidence type="ECO:0000256" key="2">
    <source>
        <dbReference type="ARBA" id="ARBA00022771"/>
    </source>
</evidence>